<proteinExistence type="predicted"/>
<dbReference type="KEGG" id="eci:UTI89_C1137"/>
<name>Q1RDE4_ECOUT</name>
<dbReference type="AlphaFoldDB" id="Q1RDE4"/>
<evidence type="ECO:0000313" key="1">
    <source>
        <dbReference type="EMBL" id="ABE06620.1"/>
    </source>
</evidence>
<reference evidence="1 2" key="1">
    <citation type="journal article" date="2006" name="Proc. Natl. Acad. Sci. U.S.A.">
        <title>Identification of genes subject to positive selection in uropathogenic strains of Escherichia coli: a comparative genomics approach.</title>
        <authorList>
            <person name="Chen S.L."/>
            <person name="Hung C.S."/>
            <person name="Xu J."/>
            <person name="Reigstad C.S."/>
            <person name="Magrini V."/>
            <person name="Sabo A."/>
            <person name="Blasiar D."/>
            <person name="Bieri T."/>
            <person name="Meyer R.R."/>
            <person name="Ozersky P."/>
            <person name="Armstrong J.R."/>
            <person name="Fulton R.S."/>
            <person name="Latreille J.P."/>
            <person name="Spieth J."/>
            <person name="Hooton T.M."/>
            <person name="Mardis E.R."/>
            <person name="Hultgren S.J."/>
            <person name="Gordon J.I."/>
        </authorList>
    </citation>
    <scope>NUCLEOTIDE SEQUENCE [LARGE SCALE GENOMIC DNA]</scope>
    <source>
        <strain evidence="2">UTI89 / UPEC</strain>
    </source>
</reference>
<organism evidence="1 2">
    <name type="scientific">Escherichia coli (strain UTI89 / UPEC)</name>
    <dbReference type="NCBI Taxonomy" id="364106"/>
    <lineage>
        <taxon>Bacteria</taxon>
        <taxon>Pseudomonadati</taxon>
        <taxon>Pseudomonadota</taxon>
        <taxon>Gammaproteobacteria</taxon>
        <taxon>Enterobacterales</taxon>
        <taxon>Enterobacteriaceae</taxon>
        <taxon>Escherichia</taxon>
    </lineage>
</organism>
<accession>Q1RDE4</accession>
<dbReference type="Proteomes" id="UP000001952">
    <property type="component" value="Chromosome"/>
</dbReference>
<protein>
    <submittedName>
        <fullName evidence="1">Uncharacterized protein</fullName>
    </submittedName>
</protein>
<sequence>MLTPQHLRCVLTCSDLLTLLSGTVMSQMPLYFLNTQKKLTAHYEWLQINLTDTYELVKRLMPIPSLDVVVKVGKLVLPEKGHLGFYPEAGVVYRTVAPENP</sequence>
<dbReference type="HOGENOM" id="CLU_179880_0_0_6"/>
<dbReference type="EMBL" id="CP000243">
    <property type="protein sequence ID" value="ABE06620.1"/>
    <property type="molecule type" value="Genomic_DNA"/>
</dbReference>
<gene>
    <name evidence="1" type="ordered locus">UTI89_C1137</name>
</gene>
<evidence type="ECO:0000313" key="2">
    <source>
        <dbReference type="Proteomes" id="UP000001952"/>
    </source>
</evidence>